<evidence type="ECO:0000313" key="1">
    <source>
        <dbReference type="EMBL" id="KAK4107061.1"/>
    </source>
</evidence>
<organism evidence="1 2">
    <name type="scientific">Canariomyces notabilis</name>
    <dbReference type="NCBI Taxonomy" id="2074819"/>
    <lineage>
        <taxon>Eukaryota</taxon>
        <taxon>Fungi</taxon>
        <taxon>Dikarya</taxon>
        <taxon>Ascomycota</taxon>
        <taxon>Pezizomycotina</taxon>
        <taxon>Sordariomycetes</taxon>
        <taxon>Sordariomycetidae</taxon>
        <taxon>Sordariales</taxon>
        <taxon>Chaetomiaceae</taxon>
        <taxon>Canariomyces</taxon>
    </lineage>
</organism>
<evidence type="ECO:0000313" key="2">
    <source>
        <dbReference type="Proteomes" id="UP001302812"/>
    </source>
</evidence>
<comment type="caution">
    <text evidence="1">The sequence shown here is derived from an EMBL/GenBank/DDBJ whole genome shotgun (WGS) entry which is preliminary data.</text>
</comment>
<dbReference type="AlphaFoldDB" id="A0AAN6QCI5"/>
<reference evidence="1" key="2">
    <citation type="submission" date="2023-05" db="EMBL/GenBank/DDBJ databases">
        <authorList>
            <consortium name="Lawrence Berkeley National Laboratory"/>
            <person name="Steindorff A."/>
            <person name="Hensen N."/>
            <person name="Bonometti L."/>
            <person name="Westerberg I."/>
            <person name="Brannstrom I.O."/>
            <person name="Guillou S."/>
            <person name="Cros-Aarteil S."/>
            <person name="Calhoun S."/>
            <person name="Haridas S."/>
            <person name="Kuo A."/>
            <person name="Mondo S."/>
            <person name="Pangilinan J."/>
            <person name="Riley R."/>
            <person name="Labutti K."/>
            <person name="Andreopoulos B."/>
            <person name="Lipzen A."/>
            <person name="Chen C."/>
            <person name="Yanf M."/>
            <person name="Daum C."/>
            <person name="Ng V."/>
            <person name="Clum A."/>
            <person name="Ohm R."/>
            <person name="Martin F."/>
            <person name="Silar P."/>
            <person name="Natvig D."/>
            <person name="Lalanne C."/>
            <person name="Gautier V."/>
            <person name="Ament-Velasquez S.L."/>
            <person name="Kruys A."/>
            <person name="Hutchinson M.I."/>
            <person name="Powell A.J."/>
            <person name="Barry K."/>
            <person name="Miller A.N."/>
            <person name="Grigoriev I.V."/>
            <person name="Debuchy R."/>
            <person name="Gladieux P."/>
            <person name="Thoren M.H."/>
            <person name="Johannesson H."/>
        </authorList>
    </citation>
    <scope>NUCLEOTIDE SEQUENCE</scope>
    <source>
        <strain evidence="1">CBS 508.74</strain>
    </source>
</reference>
<dbReference type="RefSeq" id="XP_064664631.1">
    <property type="nucleotide sequence ID" value="XM_064810100.1"/>
</dbReference>
<proteinExistence type="predicted"/>
<gene>
    <name evidence="1" type="ORF">N656DRAFT_561529</name>
</gene>
<sequence length="137" mass="14826">MNTQSTFPPTSAHVAHQTLAAGDGGVMGESPPAFQTVSPGSTTSAGYETTLSAFPTARALAMEIETQPERLIALETMMQWIYGNQLKLLEKMDKVMSDIGKVQESLESVKAAINKLSDDFNRWLSEVGCGITDRSTR</sequence>
<dbReference type="EMBL" id="MU853384">
    <property type="protein sequence ID" value="KAK4107061.1"/>
    <property type="molecule type" value="Genomic_DNA"/>
</dbReference>
<protein>
    <submittedName>
        <fullName evidence="1">Uncharacterized protein</fullName>
    </submittedName>
</protein>
<accession>A0AAN6QCI5</accession>
<keyword evidence="2" id="KW-1185">Reference proteome</keyword>
<dbReference type="GeneID" id="89934224"/>
<dbReference type="Proteomes" id="UP001302812">
    <property type="component" value="Unassembled WGS sequence"/>
</dbReference>
<reference evidence="1" key="1">
    <citation type="journal article" date="2023" name="Mol. Phylogenet. Evol.">
        <title>Genome-scale phylogeny and comparative genomics of the fungal order Sordariales.</title>
        <authorList>
            <person name="Hensen N."/>
            <person name="Bonometti L."/>
            <person name="Westerberg I."/>
            <person name="Brannstrom I.O."/>
            <person name="Guillou S."/>
            <person name="Cros-Aarteil S."/>
            <person name="Calhoun S."/>
            <person name="Haridas S."/>
            <person name="Kuo A."/>
            <person name="Mondo S."/>
            <person name="Pangilinan J."/>
            <person name="Riley R."/>
            <person name="LaButti K."/>
            <person name="Andreopoulos B."/>
            <person name="Lipzen A."/>
            <person name="Chen C."/>
            <person name="Yan M."/>
            <person name="Daum C."/>
            <person name="Ng V."/>
            <person name="Clum A."/>
            <person name="Steindorff A."/>
            <person name="Ohm R.A."/>
            <person name="Martin F."/>
            <person name="Silar P."/>
            <person name="Natvig D.O."/>
            <person name="Lalanne C."/>
            <person name="Gautier V."/>
            <person name="Ament-Velasquez S.L."/>
            <person name="Kruys A."/>
            <person name="Hutchinson M.I."/>
            <person name="Powell A.J."/>
            <person name="Barry K."/>
            <person name="Miller A.N."/>
            <person name="Grigoriev I.V."/>
            <person name="Debuchy R."/>
            <person name="Gladieux P."/>
            <person name="Hiltunen Thoren M."/>
            <person name="Johannesson H."/>
        </authorList>
    </citation>
    <scope>NUCLEOTIDE SEQUENCE</scope>
    <source>
        <strain evidence="1">CBS 508.74</strain>
    </source>
</reference>
<name>A0AAN6QCI5_9PEZI</name>